<dbReference type="Proteomes" id="UP001176940">
    <property type="component" value="Unassembled WGS sequence"/>
</dbReference>
<dbReference type="PANTHER" id="PTHR23235">
    <property type="entry name" value="KRUEPPEL-LIKE TRANSCRIPTION FACTOR"/>
    <property type="match status" value="1"/>
</dbReference>
<feature type="domain" description="C2H2-type" evidence="7">
    <location>
        <begin position="381"/>
        <end position="408"/>
    </location>
</feature>
<dbReference type="CDD" id="cd21572">
    <property type="entry name" value="KLF10_N"/>
    <property type="match status" value="1"/>
</dbReference>
<evidence type="ECO:0000256" key="1">
    <source>
        <dbReference type="ARBA" id="ARBA00022723"/>
    </source>
</evidence>
<evidence type="ECO:0000256" key="3">
    <source>
        <dbReference type="ARBA" id="ARBA00022771"/>
    </source>
</evidence>
<proteinExistence type="predicted"/>
<dbReference type="PROSITE" id="PS50157">
    <property type="entry name" value="ZINC_FINGER_C2H2_2"/>
    <property type="match status" value="3"/>
</dbReference>
<evidence type="ECO:0000256" key="5">
    <source>
        <dbReference type="PROSITE-ProRule" id="PRU00042"/>
    </source>
</evidence>
<evidence type="ECO:0000313" key="9">
    <source>
        <dbReference type="Proteomes" id="UP001176940"/>
    </source>
</evidence>
<dbReference type="SMART" id="SM00355">
    <property type="entry name" value="ZnF_C2H2"/>
    <property type="match status" value="3"/>
</dbReference>
<name>A0ABN9LQ59_9NEOB</name>
<dbReference type="EMBL" id="CAUEEQ010027280">
    <property type="protein sequence ID" value="CAJ0947799.1"/>
    <property type="molecule type" value="Genomic_DNA"/>
</dbReference>
<evidence type="ECO:0000256" key="4">
    <source>
        <dbReference type="ARBA" id="ARBA00022833"/>
    </source>
</evidence>
<reference evidence="8" key="1">
    <citation type="submission" date="2023-07" db="EMBL/GenBank/DDBJ databases">
        <authorList>
            <person name="Stuckert A."/>
        </authorList>
    </citation>
    <scope>NUCLEOTIDE SEQUENCE</scope>
</reference>
<organism evidence="8 9">
    <name type="scientific">Ranitomeya imitator</name>
    <name type="common">mimic poison frog</name>
    <dbReference type="NCBI Taxonomy" id="111125"/>
    <lineage>
        <taxon>Eukaryota</taxon>
        <taxon>Metazoa</taxon>
        <taxon>Chordata</taxon>
        <taxon>Craniata</taxon>
        <taxon>Vertebrata</taxon>
        <taxon>Euteleostomi</taxon>
        <taxon>Amphibia</taxon>
        <taxon>Batrachia</taxon>
        <taxon>Anura</taxon>
        <taxon>Neobatrachia</taxon>
        <taxon>Hyloidea</taxon>
        <taxon>Dendrobatidae</taxon>
        <taxon>Dendrobatinae</taxon>
        <taxon>Ranitomeya</taxon>
    </lineage>
</organism>
<evidence type="ECO:0000256" key="2">
    <source>
        <dbReference type="ARBA" id="ARBA00022737"/>
    </source>
</evidence>
<dbReference type="PROSITE" id="PS00028">
    <property type="entry name" value="ZINC_FINGER_C2H2_1"/>
    <property type="match status" value="3"/>
</dbReference>
<feature type="domain" description="C2H2-type" evidence="7">
    <location>
        <begin position="321"/>
        <end position="350"/>
    </location>
</feature>
<accession>A0ABN9LQ59</accession>
<evidence type="ECO:0000313" key="8">
    <source>
        <dbReference type="EMBL" id="CAJ0947799.1"/>
    </source>
</evidence>
<sequence>MVALPWKSAPEKGDFEAVEALMYMSNRWKSASKIYTDLRPITPASDLSEGEDSLTTAEFSSGVMPAFCLTPPYSPSEFEMSHSPGITSPYSVPTTEIIRSAADMGQSNSRPTQPKAQVTSVIRHTADAQLYDQHPVSPTNCERPKCNIQPKASPGIAVPIGEKSEQIKSETQTEPFVFAAHKNSLNSALNCAGKANSDARFIPMQMPSPPLLVSTPLPANAMSQVPVLCQMVPFSSSNSMVTTVVANTPAQSPAVMQPLFYMGAQVPKGAVMFVMPQPIVQGTKTVVSCGHRLSPIAPAPGIAPSDGKASLHLDTSRIRSHICSQSGCGKTYFKSSHLKAHMRTHTGEKPFSCSWEGCERKFARSDELSRHRRTHTGEKKFACPKCDRRFMRSDHLTKHTRRHLSTKKLPTWQMEVSRLSDVAVPQASAPVQ</sequence>
<gene>
    <name evidence="8" type="ORF">RIMI_LOCUS11834280</name>
</gene>
<dbReference type="PANTHER" id="PTHR23235:SF64">
    <property type="entry name" value="KRUEPPEL-LIKE FACTOR 10"/>
    <property type="match status" value="1"/>
</dbReference>
<dbReference type="InterPro" id="IPR013087">
    <property type="entry name" value="Znf_C2H2_type"/>
</dbReference>
<dbReference type="InterPro" id="IPR036236">
    <property type="entry name" value="Znf_C2H2_sf"/>
</dbReference>
<dbReference type="Gene3D" id="3.30.160.60">
    <property type="entry name" value="Classic Zinc Finger"/>
    <property type="match status" value="3"/>
</dbReference>
<comment type="caution">
    <text evidence="8">The sequence shown here is derived from an EMBL/GenBank/DDBJ whole genome shotgun (WGS) entry which is preliminary data.</text>
</comment>
<dbReference type="Pfam" id="PF00096">
    <property type="entry name" value="zf-C2H2"/>
    <property type="match status" value="3"/>
</dbReference>
<dbReference type="SUPFAM" id="SSF57667">
    <property type="entry name" value="beta-beta-alpha zinc fingers"/>
    <property type="match status" value="2"/>
</dbReference>
<keyword evidence="9" id="KW-1185">Reference proteome</keyword>
<evidence type="ECO:0000256" key="6">
    <source>
        <dbReference type="SAM" id="MobiDB-lite"/>
    </source>
</evidence>
<protein>
    <recommendedName>
        <fullName evidence="7">C2H2-type domain-containing protein</fullName>
    </recommendedName>
</protein>
<keyword evidence="4" id="KW-0862">Zinc</keyword>
<keyword evidence="1" id="KW-0479">Metal-binding</keyword>
<keyword evidence="3 5" id="KW-0863">Zinc-finger</keyword>
<keyword evidence="2" id="KW-0677">Repeat</keyword>
<feature type="domain" description="C2H2-type" evidence="7">
    <location>
        <begin position="351"/>
        <end position="380"/>
    </location>
</feature>
<feature type="region of interest" description="Disordered" evidence="6">
    <location>
        <begin position="133"/>
        <end position="155"/>
    </location>
</feature>
<evidence type="ECO:0000259" key="7">
    <source>
        <dbReference type="PROSITE" id="PS50157"/>
    </source>
</evidence>